<organism evidence="5 6">
    <name type="scientific">Vibrio thalassae</name>
    <dbReference type="NCBI Taxonomy" id="1243014"/>
    <lineage>
        <taxon>Bacteria</taxon>
        <taxon>Pseudomonadati</taxon>
        <taxon>Pseudomonadota</taxon>
        <taxon>Gammaproteobacteria</taxon>
        <taxon>Vibrionales</taxon>
        <taxon>Vibrionaceae</taxon>
        <taxon>Vibrio</taxon>
    </lineage>
</organism>
<dbReference type="CDD" id="cd03257">
    <property type="entry name" value="ABC_NikE_OppD_transporters"/>
    <property type="match status" value="1"/>
</dbReference>
<dbReference type="InterPro" id="IPR013563">
    <property type="entry name" value="Oligopep_ABC_C"/>
</dbReference>
<dbReference type="Pfam" id="PF00005">
    <property type="entry name" value="ABC_tran"/>
    <property type="match status" value="1"/>
</dbReference>
<dbReference type="InterPro" id="IPR003439">
    <property type="entry name" value="ABC_transporter-like_ATP-bd"/>
</dbReference>
<dbReference type="Pfam" id="PF08352">
    <property type="entry name" value="oligo_HPY"/>
    <property type="match status" value="1"/>
</dbReference>
<dbReference type="Gene3D" id="3.40.50.300">
    <property type="entry name" value="P-loop containing nucleotide triphosphate hydrolases"/>
    <property type="match status" value="1"/>
</dbReference>
<dbReference type="PANTHER" id="PTHR43067">
    <property type="entry name" value="OLIGOPEPTIDE/DIPEPTIDE ABC TRANSPORTER, ATPASE SUBUNIT"/>
    <property type="match status" value="1"/>
</dbReference>
<evidence type="ECO:0000256" key="1">
    <source>
        <dbReference type="ARBA" id="ARBA00022448"/>
    </source>
</evidence>
<protein>
    <submittedName>
        <fullName evidence="5">Oligopeptide transport ATP-binding protein OppD</fullName>
    </submittedName>
</protein>
<keyword evidence="3 5" id="KW-0067">ATP-binding</keyword>
<evidence type="ECO:0000313" key="5">
    <source>
        <dbReference type="EMBL" id="SNX48009.1"/>
    </source>
</evidence>
<accession>A0A240EIK4</accession>
<dbReference type="PROSITE" id="PS00211">
    <property type="entry name" value="ABC_TRANSPORTER_1"/>
    <property type="match status" value="1"/>
</dbReference>
<dbReference type="EMBL" id="OANU01000018">
    <property type="protein sequence ID" value="SNX48009.1"/>
    <property type="molecule type" value="Genomic_DNA"/>
</dbReference>
<dbReference type="OrthoDB" id="9784450at2"/>
<dbReference type="SUPFAM" id="SSF52540">
    <property type="entry name" value="P-loop containing nucleoside triphosphate hydrolases"/>
    <property type="match status" value="1"/>
</dbReference>
<evidence type="ECO:0000313" key="6">
    <source>
        <dbReference type="Proteomes" id="UP000219336"/>
    </source>
</evidence>
<dbReference type="GO" id="GO:0016887">
    <property type="term" value="F:ATP hydrolysis activity"/>
    <property type="evidence" value="ECO:0007669"/>
    <property type="project" value="InterPro"/>
</dbReference>
<dbReference type="PANTHER" id="PTHR43067:SF3">
    <property type="entry name" value="MALTOSE ABC TRANSPORTER, ATP-BINDING PROTEIN"/>
    <property type="match status" value="1"/>
</dbReference>
<dbReference type="InterPro" id="IPR027417">
    <property type="entry name" value="P-loop_NTPase"/>
</dbReference>
<dbReference type="GO" id="GO:0005524">
    <property type="term" value="F:ATP binding"/>
    <property type="evidence" value="ECO:0007669"/>
    <property type="project" value="UniProtKB-KW"/>
</dbReference>
<reference evidence="6" key="1">
    <citation type="submission" date="2016-06" db="EMBL/GenBank/DDBJ databases">
        <authorList>
            <person name="Rodrigo-Torres L."/>
            <person name="Arahal R.D."/>
            <person name="Lucena T."/>
        </authorList>
    </citation>
    <scope>NUCLEOTIDE SEQUENCE [LARGE SCALE GENOMIC DNA]</scope>
    <source>
        <strain evidence="6">CECT8203</strain>
    </source>
</reference>
<dbReference type="FunFam" id="3.40.50.300:FF:000016">
    <property type="entry name" value="Oligopeptide ABC transporter ATP-binding component"/>
    <property type="match status" value="1"/>
</dbReference>
<keyword evidence="6" id="KW-1185">Reference proteome</keyword>
<feature type="domain" description="ABC transporter" evidence="4">
    <location>
        <begin position="15"/>
        <end position="262"/>
    </location>
</feature>
<gene>
    <name evidence="5" type="primary">oppD_3</name>
    <name evidence="5" type="ORF">VTH8203_01625</name>
</gene>
<dbReference type="PROSITE" id="PS50893">
    <property type="entry name" value="ABC_TRANSPORTER_2"/>
    <property type="match status" value="1"/>
</dbReference>
<keyword evidence="1" id="KW-0813">Transport</keyword>
<dbReference type="GO" id="GO:0015833">
    <property type="term" value="P:peptide transport"/>
    <property type="evidence" value="ECO:0007669"/>
    <property type="project" value="InterPro"/>
</dbReference>
<dbReference type="Proteomes" id="UP000219336">
    <property type="component" value="Unassembled WGS sequence"/>
</dbReference>
<dbReference type="AlphaFoldDB" id="A0A240EIK4"/>
<dbReference type="InterPro" id="IPR017871">
    <property type="entry name" value="ABC_transporter-like_CS"/>
</dbReference>
<dbReference type="SMART" id="SM00382">
    <property type="entry name" value="AAA"/>
    <property type="match status" value="1"/>
</dbReference>
<sequence>MVNFTHTETSTLVDVRNLCVDYVTFDGKVRAVNNVSFHINRGEILGLAGESGCGKSTIAYSLMRLHRPPALISEGEILFEGQDVLKMDDDELRNFRWKDTSMVFQSAMNCLNPVKTIEYQFFDIFDAHGLVSSREESIEKAKELLRIVDIPTERLFDYPHQFSGGMRQRVVIAMALALNPKILIMDEPTTALDVVVQREILQKVYELKERFGFSILFITHDLSLMVELCDRIGIMYSGQLVELAPSKVILQQPNHPYAHGLGDSFPTLKGELQEMKGIPGSPLDLKKVPPGCRFAPRCFKATTQCRTQEPKLVSLGQSRWVACHTPLQLETEGVA</sequence>
<name>A0A240EIK4_9VIBR</name>
<dbReference type="RefSeq" id="WP_096993217.1">
    <property type="nucleotide sequence ID" value="NZ_JBHSII010000011.1"/>
</dbReference>
<evidence type="ECO:0000256" key="2">
    <source>
        <dbReference type="ARBA" id="ARBA00022741"/>
    </source>
</evidence>
<dbReference type="NCBIfam" id="TIGR01727">
    <property type="entry name" value="oligo_HPY"/>
    <property type="match status" value="1"/>
</dbReference>
<evidence type="ECO:0000256" key="3">
    <source>
        <dbReference type="ARBA" id="ARBA00022840"/>
    </source>
</evidence>
<keyword evidence="2" id="KW-0547">Nucleotide-binding</keyword>
<dbReference type="InterPro" id="IPR003593">
    <property type="entry name" value="AAA+_ATPase"/>
</dbReference>
<proteinExistence type="predicted"/>
<evidence type="ECO:0000259" key="4">
    <source>
        <dbReference type="PROSITE" id="PS50893"/>
    </source>
</evidence>
<dbReference type="GO" id="GO:0055085">
    <property type="term" value="P:transmembrane transport"/>
    <property type="evidence" value="ECO:0007669"/>
    <property type="project" value="UniProtKB-ARBA"/>
</dbReference>